<dbReference type="EMBL" id="CM003374">
    <property type="protein sequence ID" value="KOM41080.1"/>
    <property type="molecule type" value="Genomic_DNA"/>
</dbReference>
<evidence type="ECO:0000313" key="2">
    <source>
        <dbReference type="Proteomes" id="UP000053144"/>
    </source>
</evidence>
<dbReference type="AlphaFoldDB" id="A0A0L9UDT6"/>
<evidence type="ECO:0000313" key="1">
    <source>
        <dbReference type="EMBL" id="KOM41080.1"/>
    </source>
</evidence>
<accession>A0A0L9UDT6</accession>
<proteinExistence type="predicted"/>
<dbReference type="Gramene" id="KOM41080">
    <property type="protein sequence ID" value="KOM41080"/>
    <property type="gene ID" value="LR48_Vigan04g127800"/>
</dbReference>
<protein>
    <submittedName>
        <fullName evidence="1">Uncharacterized protein</fullName>
    </submittedName>
</protein>
<name>A0A0L9UDT6_PHAAN</name>
<dbReference type="Proteomes" id="UP000053144">
    <property type="component" value="Chromosome 4"/>
</dbReference>
<organism evidence="1 2">
    <name type="scientific">Phaseolus angularis</name>
    <name type="common">Azuki bean</name>
    <name type="synonym">Vigna angularis</name>
    <dbReference type="NCBI Taxonomy" id="3914"/>
    <lineage>
        <taxon>Eukaryota</taxon>
        <taxon>Viridiplantae</taxon>
        <taxon>Streptophyta</taxon>
        <taxon>Embryophyta</taxon>
        <taxon>Tracheophyta</taxon>
        <taxon>Spermatophyta</taxon>
        <taxon>Magnoliopsida</taxon>
        <taxon>eudicotyledons</taxon>
        <taxon>Gunneridae</taxon>
        <taxon>Pentapetalae</taxon>
        <taxon>rosids</taxon>
        <taxon>fabids</taxon>
        <taxon>Fabales</taxon>
        <taxon>Fabaceae</taxon>
        <taxon>Papilionoideae</taxon>
        <taxon>50 kb inversion clade</taxon>
        <taxon>NPAAA clade</taxon>
        <taxon>indigoferoid/millettioid clade</taxon>
        <taxon>Phaseoleae</taxon>
        <taxon>Vigna</taxon>
    </lineage>
</organism>
<sequence length="59" mass="6805">MKQSNTPINEKTLGQAYQTATNFFVDFILIQQTALGKMSRPSHFNEENVFDWKHNCNGL</sequence>
<reference evidence="2" key="1">
    <citation type="journal article" date="2015" name="Proc. Natl. Acad. Sci. U.S.A.">
        <title>Genome sequencing of adzuki bean (Vigna angularis) provides insight into high starch and low fat accumulation and domestication.</title>
        <authorList>
            <person name="Yang K."/>
            <person name="Tian Z."/>
            <person name="Chen C."/>
            <person name="Luo L."/>
            <person name="Zhao B."/>
            <person name="Wang Z."/>
            <person name="Yu L."/>
            <person name="Li Y."/>
            <person name="Sun Y."/>
            <person name="Li W."/>
            <person name="Chen Y."/>
            <person name="Li Y."/>
            <person name="Zhang Y."/>
            <person name="Ai D."/>
            <person name="Zhao J."/>
            <person name="Shang C."/>
            <person name="Ma Y."/>
            <person name="Wu B."/>
            <person name="Wang M."/>
            <person name="Gao L."/>
            <person name="Sun D."/>
            <person name="Zhang P."/>
            <person name="Guo F."/>
            <person name="Wang W."/>
            <person name="Li Y."/>
            <person name="Wang J."/>
            <person name="Varshney R.K."/>
            <person name="Wang J."/>
            <person name="Ling H.Q."/>
            <person name="Wan P."/>
        </authorList>
    </citation>
    <scope>NUCLEOTIDE SEQUENCE</scope>
    <source>
        <strain evidence="2">cv. Jingnong 6</strain>
    </source>
</reference>
<gene>
    <name evidence="1" type="ORF">LR48_Vigan04g127800</name>
</gene>